<dbReference type="AlphaFoldDB" id="A0A2P6MQ79"/>
<evidence type="ECO:0000256" key="3">
    <source>
        <dbReference type="ARBA" id="ARBA00022448"/>
    </source>
</evidence>
<accession>A0A2P6MQ79</accession>
<evidence type="ECO:0000256" key="8">
    <source>
        <dbReference type="ARBA" id="ARBA00023136"/>
    </source>
</evidence>
<dbReference type="Gene3D" id="1.20.5.110">
    <property type="match status" value="1"/>
</dbReference>
<evidence type="ECO:0000256" key="7">
    <source>
        <dbReference type="ARBA" id="ARBA00023054"/>
    </source>
</evidence>
<evidence type="ECO:0000256" key="1">
    <source>
        <dbReference type="ARBA" id="ARBA00004211"/>
    </source>
</evidence>
<sequence>MALSALKSVREVNQFLLDTREDYIDINRFVASSIRKRGTSVKHINRFTDGDRDRIDKEVQQMLKECMIQTNQFADAVASKEKSTERLSHYKGVINFITTKIQDVTQTFGQQRQMRVKQIEKKNSVHHLLPAPVMISEGVRNQQSVSPRMETRNEEEEMTSRERQVLEEENLLLLRELETSMSQTRKVEESVMEISQMMDTFVTKLMEQSEVIEHNHQVALQSKANVDQGARELRRAAQWSVDFRVFVLVFLLICSFSLLFLHHIT</sequence>
<evidence type="ECO:0000313" key="10">
    <source>
        <dbReference type="EMBL" id="PRP73836.1"/>
    </source>
</evidence>
<evidence type="ECO:0000256" key="2">
    <source>
        <dbReference type="ARBA" id="ARBA00009063"/>
    </source>
</evidence>
<evidence type="ECO:0000256" key="5">
    <source>
        <dbReference type="ARBA" id="ARBA00022927"/>
    </source>
</evidence>
<keyword evidence="3" id="KW-0813">Transport</keyword>
<dbReference type="SUPFAM" id="SSF47661">
    <property type="entry name" value="t-snare proteins"/>
    <property type="match status" value="1"/>
</dbReference>
<gene>
    <name evidence="10" type="ORF">PROFUN_10206</name>
</gene>
<organism evidence="10 11">
    <name type="scientific">Planoprotostelium fungivorum</name>
    <dbReference type="NCBI Taxonomy" id="1890364"/>
    <lineage>
        <taxon>Eukaryota</taxon>
        <taxon>Amoebozoa</taxon>
        <taxon>Evosea</taxon>
        <taxon>Variosea</taxon>
        <taxon>Cavosteliida</taxon>
        <taxon>Cavosteliaceae</taxon>
        <taxon>Planoprotostelium</taxon>
    </lineage>
</organism>
<keyword evidence="11" id="KW-1185">Reference proteome</keyword>
<keyword evidence="8 9" id="KW-0472">Membrane</keyword>
<dbReference type="GO" id="GO:0005783">
    <property type="term" value="C:endoplasmic reticulum"/>
    <property type="evidence" value="ECO:0007669"/>
    <property type="project" value="TreeGrafter"/>
</dbReference>
<dbReference type="InParanoid" id="A0A2P6MQ79"/>
<dbReference type="PANTHER" id="PTHR15959:SF0">
    <property type="entry name" value="SYNTAXIN-18"/>
    <property type="match status" value="1"/>
</dbReference>
<protein>
    <submittedName>
        <fullName evidence="10">Syntaxin-18</fullName>
    </submittedName>
</protein>
<comment type="caution">
    <text evidence="10">The sequence shown here is derived from an EMBL/GenBank/DDBJ whole genome shotgun (WGS) entry which is preliminary data.</text>
</comment>
<keyword evidence="5" id="KW-0653">Protein transport</keyword>
<dbReference type="Proteomes" id="UP000241769">
    <property type="component" value="Unassembled WGS sequence"/>
</dbReference>
<keyword evidence="6 9" id="KW-1133">Transmembrane helix</keyword>
<keyword evidence="4 9" id="KW-0812">Transmembrane</keyword>
<dbReference type="GO" id="GO:0031201">
    <property type="term" value="C:SNARE complex"/>
    <property type="evidence" value="ECO:0007669"/>
    <property type="project" value="TreeGrafter"/>
</dbReference>
<evidence type="ECO:0000256" key="4">
    <source>
        <dbReference type="ARBA" id="ARBA00022692"/>
    </source>
</evidence>
<name>A0A2P6MQ79_9EUKA</name>
<comment type="subcellular location">
    <subcellularLocation>
        <location evidence="1">Membrane</location>
        <topology evidence="1">Single-pass type IV membrane protein</topology>
    </subcellularLocation>
</comment>
<dbReference type="GO" id="GO:0015031">
    <property type="term" value="P:protein transport"/>
    <property type="evidence" value="ECO:0007669"/>
    <property type="project" value="UniProtKB-KW"/>
</dbReference>
<comment type="similarity">
    <text evidence="2">Belongs to the syntaxin family.</text>
</comment>
<evidence type="ECO:0000256" key="6">
    <source>
        <dbReference type="ARBA" id="ARBA00022989"/>
    </source>
</evidence>
<evidence type="ECO:0000313" key="11">
    <source>
        <dbReference type="Proteomes" id="UP000241769"/>
    </source>
</evidence>
<feature type="transmembrane region" description="Helical" evidence="9">
    <location>
        <begin position="243"/>
        <end position="264"/>
    </location>
</feature>
<keyword evidence="7" id="KW-0175">Coiled coil</keyword>
<dbReference type="PANTHER" id="PTHR15959">
    <property type="entry name" value="SYNTAXIN-18"/>
    <property type="match status" value="1"/>
</dbReference>
<dbReference type="SUPFAM" id="SSF58038">
    <property type="entry name" value="SNARE fusion complex"/>
    <property type="match status" value="1"/>
</dbReference>
<dbReference type="GO" id="GO:0006890">
    <property type="term" value="P:retrograde vesicle-mediated transport, Golgi to endoplasmic reticulum"/>
    <property type="evidence" value="ECO:0007669"/>
    <property type="project" value="TreeGrafter"/>
</dbReference>
<reference evidence="10 11" key="1">
    <citation type="journal article" date="2018" name="Genome Biol. Evol.">
        <title>Multiple Roots of Fruiting Body Formation in Amoebozoa.</title>
        <authorList>
            <person name="Hillmann F."/>
            <person name="Forbes G."/>
            <person name="Novohradska S."/>
            <person name="Ferling I."/>
            <person name="Riege K."/>
            <person name="Groth M."/>
            <person name="Westermann M."/>
            <person name="Marz M."/>
            <person name="Spaller T."/>
            <person name="Winckler T."/>
            <person name="Schaap P."/>
            <person name="Glockner G."/>
        </authorList>
    </citation>
    <scope>NUCLEOTIDE SEQUENCE [LARGE SCALE GENOMIC DNA]</scope>
    <source>
        <strain evidence="10 11">Jena</strain>
    </source>
</reference>
<dbReference type="STRING" id="1890364.A0A2P6MQ79"/>
<dbReference type="InterPro" id="IPR010989">
    <property type="entry name" value="SNARE"/>
</dbReference>
<dbReference type="EMBL" id="MDYQ01000539">
    <property type="protein sequence ID" value="PRP73836.1"/>
    <property type="molecule type" value="Genomic_DNA"/>
</dbReference>
<dbReference type="OrthoDB" id="342981at2759"/>
<evidence type="ECO:0000256" key="9">
    <source>
        <dbReference type="SAM" id="Phobius"/>
    </source>
</evidence>
<proteinExistence type="inferred from homology"/>